<evidence type="ECO:0000256" key="4">
    <source>
        <dbReference type="ARBA" id="ARBA00022692"/>
    </source>
</evidence>
<evidence type="ECO:0000256" key="1">
    <source>
        <dbReference type="ARBA" id="ARBA00004141"/>
    </source>
</evidence>
<keyword evidence="6" id="KW-0443">Lipid metabolism</keyword>
<reference evidence="12" key="3">
    <citation type="submission" date="2021-05" db="UniProtKB">
        <authorList>
            <consortium name="EnsemblPlants"/>
        </authorList>
    </citation>
    <scope>IDENTIFICATION</scope>
    <source>
        <strain evidence="12">cv. B73</strain>
    </source>
</reference>
<accession>A0A804PUA9</accession>
<dbReference type="PROSITE" id="PS00379">
    <property type="entry name" value="CDP_ALCOHOL_P_TRANSF"/>
    <property type="match status" value="1"/>
</dbReference>
<dbReference type="GO" id="GO:0008654">
    <property type="term" value="P:phospholipid biosynthetic process"/>
    <property type="evidence" value="ECO:0007669"/>
    <property type="project" value="UniProtKB-KW"/>
</dbReference>
<reference evidence="12" key="2">
    <citation type="submission" date="2019-07" db="EMBL/GenBank/DDBJ databases">
        <authorList>
            <person name="Seetharam A."/>
            <person name="Woodhouse M."/>
            <person name="Cannon E."/>
        </authorList>
    </citation>
    <scope>NUCLEOTIDE SEQUENCE [LARGE SCALE GENOMIC DNA]</scope>
    <source>
        <strain evidence="12">cv. B73</strain>
    </source>
</reference>
<evidence type="ECO:0000256" key="5">
    <source>
        <dbReference type="ARBA" id="ARBA00022989"/>
    </source>
</evidence>
<evidence type="ECO:0008006" key="14">
    <source>
        <dbReference type="Google" id="ProtNLM"/>
    </source>
</evidence>
<keyword evidence="9" id="KW-1208">Phospholipid metabolism</keyword>
<evidence type="ECO:0000256" key="11">
    <source>
        <dbReference type="SAM" id="MobiDB-lite"/>
    </source>
</evidence>
<dbReference type="InterPro" id="IPR043130">
    <property type="entry name" value="CDP-OH_PTrfase_TM_dom"/>
</dbReference>
<keyword evidence="3 10" id="KW-0808">Transferase</keyword>
<dbReference type="GO" id="GO:0016780">
    <property type="term" value="F:phosphotransferase activity, for other substituted phosphate groups"/>
    <property type="evidence" value="ECO:0007669"/>
    <property type="project" value="InterPro"/>
</dbReference>
<dbReference type="EnsemblPlants" id="Zm00001eb266220_T001">
    <property type="protein sequence ID" value="Zm00001eb266220_P001"/>
    <property type="gene ID" value="Zm00001eb266220"/>
</dbReference>
<evidence type="ECO:0000256" key="8">
    <source>
        <dbReference type="ARBA" id="ARBA00023209"/>
    </source>
</evidence>
<dbReference type="InterPro" id="IPR000462">
    <property type="entry name" value="CDP-OH_P_trans"/>
</dbReference>
<keyword evidence="4" id="KW-0812">Transmembrane</keyword>
<evidence type="ECO:0000256" key="10">
    <source>
        <dbReference type="RuleBase" id="RU003750"/>
    </source>
</evidence>
<dbReference type="Pfam" id="PF01066">
    <property type="entry name" value="CDP-OH_P_transf"/>
    <property type="match status" value="1"/>
</dbReference>
<evidence type="ECO:0000256" key="9">
    <source>
        <dbReference type="ARBA" id="ARBA00023264"/>
    </source>
</evidence>
<name>A0A804PUA9_MAIZE</name>
<protein>
    <recommendedName>
        <fullName evidence="14">CDP-diacylglycerol--glycerol-3-phosphate 3-phosphatidyltransferase 2</fullName>
    </recommendedName>
</protein>
<sequence length="237" mass="25509">MGGKRSVDPPTLSSPQPLQPSPHPVVSPAPKTEGKRGRGGGGKGGGPGDAALAGVRFWILMAPCLHALAQGPWAAMAKTGIFLAAAVTDWLDGYIARKMQLGTPFGAFLDPVADKLMVAATLVLLCTKPLESSLLNDGPWLLTVPSIAIIGREALPSSGKEAIELLDILLRWIVLRFCESNTTCLLKVLDFLLELFDILKDQSYMLTEAEAAIYLPCLIMKSRFVARNQKITLMVMR</sequence>
<comment type="similarity">
    <text evidence="10">Belongs to the CDP-alcohol phosphatidyltransferase class-I family.</text>
</comment>
<feature type="region of interest" description="Disordered" evidence="11">
    <location>
        <begin position="1"/>
        <end position="46"/>
    </location>
</feature>
<dbReference type="GO" id="GO:0016020">
    <property type="term" value="C:membrane"/>
    <property type="evidence" value="ECO:0007669"/>
    <property type="project" value="UniProtKB-SubCell"/>
</dbReference>
<evidence type="ECO:0000313" key="12">
    <source>
        <dbReference type="EnsemblPlants" id="Zm00001eb266220_P001"/>
    </source>
</evidence>
<dbReference type="InterPro" id="IPR048254">
    <property type="entry name" value="CDP_ALCOHOL_P_TRANSF_CS"/>
</dbReference>
<dbReference type="InterPro" id="IPR050324">
    <property type="entry name" value="CDP-alcohol_PTase-I"/>
</dbReference>
<keyword evidence="13" id="KW-1185">Reference proteome</keyword>
<organism evidence="12 13">
    <name type="scientific">Zea mays</name>
    <name type="common">Maize</name>
    <dbReference type="NCBI Taxonomy" id="4577"/>
    <lineage>
        <taxon>Eukaryota</taxon>
        <taxon>Viridiplantae</taxon>
        <taxon>Streptophyta</taxon>
        <taxon>Embryophyta</taxon>
        <taxon>Tracheophyta</taxon>
        <taxon>Spermatophyta</taxon>
        <taxon>Magnoliopsida</taxon>
        <taxon>Liliopsida</taxon>
        <taxon>Poales</taxon>
        <taxon>Poaceae</taxon>
        <taxon>PACMAD clade</taxon>
        <taxon>Panicoideae</taxon>
        <taxon>Andropogonodae</taxon>
        <taxon>Andropogoneae</taxon>
        <taxon>Tripsacinae</taxon>
        <taxon>Zea</taxon>
    </lineage>
</organism>
<evidence type="ECO:0000256" key="7">
    <source>
        <dbReference type="ARBA" id="ARBA00023136"/>
    </source>
</evidence>
<feature type="compositionally biased region" description="Pro residues" evidence="11">
    <location>
        <begin position="17"/>
        <end position="27"/>
    </location>
</feature>
<evidence type="ECO:0000256" key="2">
    <source>
        <dbReference type="ARBA" id="ARBA00022516"/>
    </source>
</evidence>
<keyword evidence="5" id="KW-1133">Transmembrane helix</keyword>
<proteinExistence type="inferred from homology"/>
<evidence type="ECO:0000256" key="6">
    <source>
        <dbReference type="ARBA" id="ARBA00023098"/>
    </source>
</evidence>
<keyword evidence="2" id="KW-0444">Lipid biosynthesis</keyword>
<dbReference type="Gramene" id="Zm00001eb266220_T001">
    <property type="protein sequence ID" value="Zm00001eb266220_P001"/>
    <property type="gene ID" value="Zm00001eb266220"/>
</dbReference>
<keyword evidence="7" id="KW-0472">Membrane</keyword>
<dbReference type="Gene3D" id="1.20.120.1760">
    <property type="match status" value="1"/>
</dbReference>
<keyword evidence="8" id="KW-0594">Phospholipid biosynthesis</keyword>
<dbReference type="InParanoid" id="A0A804PUA9"/>
<evidence type="ECO:0000256" key="3">
    <source>
        <dbReference type="ARBA" id="ARBA00022679"/>
    </source>
</evidence>
<dbReference type="AlphaFoldDB" id="A0A804PUA9"/>
<dbReference type="PANTHER" id="PTHR14269:SF62">
    <property type="entry name" value="CDP-DIACYLGLYCEROL--GLYCEROL-3-PHOSPHATE 3-PHOSPHATIDYLTRANSFERASE 1, CHLOROPLASTIC"/>
    <property type="match status" value="1"/>
</dbReference>
<comment type="subcellular location">
    <subcellularLocation>
        <location evidence="1">Membrane</location>
        <topology evidence="1">Multi-pass membrane protein</topology>
    </subcellularLocation>
</comment>
<reference evidence="13" key="1">
    <citation type="journal article" date="2009" name="Science">
        <title>The B73 maize genome: complexity, diversity, and dynamics.</title>
        <authorList>
            <person name="Schnable P.S."/>
            <person name="Ware D."/>
            <person name="Fulton R.S."/>
            <person name="Stein J.C."/>
            <person name="Wei F."/>
            <person name="Pasternak S."/>
            <person name="Liang C."/>
            <person name="Zhang J."/>
            <person name="Fulton L."/>
            <person name="Graves T.A."/>
            <person name="Minx P."/>
            <person name="Reily A.D."/>
            <person name="Courtney L."/>
            <person name="Kruchowski S.S."/>
            <person name="Tomlinson C."/>
            <person name="Strong C."/>
            <person name="Delehaunty K."/>
            <person name="Fronick C."/>
            <person name="Courtney B."/>
            <person name="Rock S.M."/>
            <person name="Belter E."/>
            <person name="Du F."/>
            <person name="Kim K."/>
            <person name="Abbott R.M."/>
            <person name="Cotton M."/>
            <person name="Levy A."/>
            <person name="Marchetto P."/>
            <person name="Ochoa K."/>
            <person name="Jackson S.M."/>
            <person name="Gillam B."/>
            <person name="Chen W."/>
            <person name="Yan L."/>
            <person name="Higginbotham J."/>
            <person name="Cardenas M."/>
            <person name="Waligorski J."/>
            <person name="Applebaum E."/>
            <person name="Phelps L."/>
            <person name="Falcone J."/>
            <person name="Kanchi K."/>
            <person name="Thane T."/>
            <person name="Scimone A."/>
            <person name="Thane N."/>
            <person name="Henke J."/>
            <person name="Wang T."/>
            <person name="Ruppert J."/>
            <person name="Shah N."/>
            <person name="Rotter K."/>
            <person name="Hodges J."/>
            <person name="Ingenthron E."/>
            <person name="Cordes M."/>
            <person name="Kohlberg S."/>
            <person name="Sgro J."/>
            <person name="Delgado B."/>
            <person name="Mead K."/>
            <person name="Chinwalla A."/>
            <person name="Leonard S."/>
            <person name="Crouse K."/>
            <person name="Collura K."/>
            <person name="Kudrna D."/>
            <person name="Currie J."/>
            <person name="He R."/>
            <person name="Angelova A."/>
            <person name="Rajasekar S."/>
            <person name="Mueller T."/>
            <person name="Lomeli R."/>
            <person name="Scara G."/>
            <person name="Ko A."/>
            <person name="Delaney K."/>
            <person name="Wissotski M."/>
            <person name="Lopez G."/>
            <person name="Campos D."/>
            <person name="Braidotti M."/>
            <person name="Ashley E."/>
            <person name="Golser W."/>
            <person name="Kim H."/>
            <person name="Lee S."/>
            <person name="Lin J."/>
            <person name="Dujmic Z."/>
            <person name="Kim W."/>
            <person name="Talag J."/>
            <person name="Zuccolo A."/>
            <person name="Fan C."/>
            <person name="Sebastian A."/>
            <person name="Kramer M."/>
            <person name="Spiegel L."/>
            <person name="Nascimento L."/>
            <person name="Zutavern T."/>
            <person name="Miller B."/>
            <person name="Ambroise C."/>
            <person name="Muller S."/>
            <person name="Spooner W."/>
            <person name="Narechania A."/>
            <person name="Ren L."/>
            <person name="Wei S."/>
            <person name="Kumari S."/>
            <person name="Faga B."/>
            <person name="Levy M.J."/>
            <person name="McMahan L."/>
            <person name="Van Buren P."/>
            <person name="Vaughn M.W."/>
            <person name="Ying K."/>
            <person name="Yeh C.-T."/>
            <person name="Emrich S.J."/>
            <person name="Jia Y."/>
            <person name="Kalyanaraman A."/>
            <person name="Hsia A.-P."/>
            <person name="Barbazuk W.B."/>
            <person name="Baucom R.S."/>
            <person name="Brutnell T.P."/>
            <person name="Carpita N.C."/>
            <person name="Chaparro C."/>
            <person name="Chia J.-M."/>
            <person name="Deragon J.-M."/>
            <person name="Estill J.C."/>
            <person name="Fu Y."/>
            <person name="Jeddeloh J.A."/>
            <person name="Han Y."/>
            <person name="Lee H."/>
            <person name="Li P."/>
            <person name="Lisch D.R."/>
            <person name="Liu S."/>
            <person name="Liu Z."/>
            <person name="Nagel D.H."/>
            <person name="McCann M.C."/>
            <person name="SanMiguel P."/>
            <person name="Myers A.M."/>
            <person name="Nettleton D."/>
            <person name="Nguyen J."/>
            <person name="Penning B.W."/>
            <person name="Ponnala L."/>
            <person name="Schneider K.L."/>
            <person name="Schwartz D.C."/>
            <person name="Sharma A."/>
            <person name="Soderlund C."/>
            <person name="Springer N.M."/>
            <person name="Sun Q."/>
            <person name="Wang H."/>
            <person name="Waterman M."/>
            <person name="Westerman R."/>
            <person name="Wolfgruber T.K."/>
            <person name="Yang L."/>
            <person name="Yu Y."/>
            <person name="Zhang L."/>
            <person name="Zhou S."/>
            <person name="Zhu Q."/>
            <person name="Bennetzen J.L."/>
            <person name="Dawe R.K."/>
            <person name="Jiang J."/>
            <person name="Jiang N."/>
            <person name="Presting G.G."/>
            <person name="Wessler S.R."/>
            <person name="Aluru S."/>
            <person name="Martienssen R.A."/>
            <person name="Clifton S.W."/>
            <person name="McCombie W.R."/>
            <person name="Wing R.A."/>
            <person name="Wilson R.K."/>
        </authorList>
    </citation>
    <scope>NUCLEOTIDE SEQUENCE [LARGE SCALE GENOMIC DNA]</scope>
    <source>
        <strain evidence="13">cv. B73</strain>
    </source>
</reference>
<evidence type="ECO:0000313" key="13">
    <source>
        <dbReference type="Proteomes" id="UP000007305"/>
    </source>
</evidence>
<dbReference type="PANTHER" id="PTHR14269">
    <property type="entry name" value="CDP-DIACYLGLYCEROL--GLYCEROL-3-PHOSPHATE 3-PHOSPHATIDYLTRANSFERASE-RELATED"/>
    <property type="match status" value="1"/>
</dbReference>
<dbReference type="Proteomes" id="UP000007305">
    <property type="component" value="Chromosome 6"/>
</dbReference>